<dbReference type="Pfam" id="PF03281">
    <property type="entry name" value="Mab-21"/>
    <property type="match status" value="1"/>
</dbReference>
<accession>A0A8B6DEK2</accession>
<proteinExistence type="predicted"/>
<dbReference type="EMBL" id="UYJE01003244">
    <property type="protein sequence ID" value="VDI17625.1"/>
    <property type="molecule type" value="Genomic_DNA"/>
</dbReference>
<dbReference type="OrthoDB" id="6127746at2759"/>
<dbReference type="PANTHER" id="PTHR10656">
    <property type="entry name" value="CELL FATE DETERMINING PROTEIN MAB21-RELATED"/>
    <property type="match status" value="1"/>
</dbReference>
<dbReference type="Gene3D" id="1.10.1410.40">
    <property type="match status" value="1"/>
</dbReference>
<comment type="caution">
    <text evidence="2">The sequence shown here is derived from an EMBL/GenBank/DDBJ whole genome shotgun (WGS) entry which is preliminary data.</text>
</comment>
<dbReference type="Proteomes" id="UP000596742">
    <property type="component" value="Unassembled WGS sequence"/>
</dbReference>
<dbReference type="InterPro" id="IPR046903">
    <property type="entry name" value="Mab-21-like_nuc_Trfase"/>
</dbReference>
<dbReference type="AlphaFoldDB" id="A0A8B6DEK2"/>
<feature type="domain" description="Mab-21-like nucleotidyltransferase" evidence="1">
    <location>
        <begin position="165"/>
        <end position="233"/>
    </location>
</feature>
<name>A0A8B6DEK2_MYTGA</name>
<reference evidence="2" key="1">
    <citation type="submission" date="2018-11" db="EMBL/GenBank/DDBJ databases">
        <authorList>
            <person name="Alioto T."/>
            <person name="Alioto T."/>
        </authorList>
    </citation>
    <scope>NUCLEOTIDE SEQUENCE</scope>
</reference>
<keyword evidence="3" id="KW-1185">Reference proteome</keyword>
<protein>
    <recommendedName>
        <fullName evidence="1">Mab-21-like nucleotidyltransferase domain-containing protein</fullName>
    </recommendedName>
</protein>
<gene>
    <name evidence="2" type="ORF">MGAL_10B027203</name>
</gene>
<evidence type="ECO:0000313" key="2">
    <source>
        <dbReference type="EMBL" id="VDI17625.1"/>
    </source>
</evidence>
<dbReference type="PANTHER" id="PTHR10656:SF69">
    <property type="entry name" value="MAB-21-LIKE HHH_H2TH-LIKE DOMAIN-CONTAINING PROTEIN"/>
    <property type="match status" value="1"/>
</dbReference>
<evidence type="ECO:0000313" key="3">
    <source>
        <dbReference type="Proteomes" id="UP000596742"/>
    </source>
</evidence>
<evidence type="ECO:0000259" key="1">
    <source>
        <dbReference type="Pfam" id="PF03281"/>
    </source>
</evidence>
<organism evidence="2 3">
    <name type="scientific">Mytilus galloprovincialis</name>
    <name type="common">Mediterranean mussel</name>
    <dbReference type="NCBI Taxonomy" id="29158"/>
    <lineage>
        <taxon>Eukaryota</taxon>
        <taxon>Metazoa</taxon>
        <taxon>Spiralia</taxon>
        <taxon>Lophotrochozoa</taxon>
        <taxon>Mollusca</taxon>
        <taxon>Bivalvia</taxon>
        <taxon>Autobranchia</taxon>
        <taxon>Pteriomorphia</taxon>
        <taxon>Mytilida</taxon>
        <taxon>Mytiloidea</taxon>
        <taxon>Mytilidae</taxon>
        <taxon>Mytilinae</taxon>
        <taxon>Mytilus</taxon>
    </lineage>
</organism>
<sequence length="290" mass="33269">MSGENTLSLDFYKYLCQKIGNEDEVKVRRLTYIIDDLGSPSTTGIKITSGSKGEGLQLKGSDLDLMFIDLAFKVYESESDFVPQSGKCIVLLMKTEDTHPCFTQLHLVNNHDLTVDPGKRISNSFLGRKFSSELYRLNRMEVMPSVDGFTKIHGPCISTLTENMDVAWCLKCDKWISQAKHWIIRPRTTWPPLDLISKIISCGVLFVPIGYKGSSNENLQWRMSFSVAEKFLIFSFNHTQLLCYALLKVMIKEIVDKHEDLKSLLCSYFMKTLMFWISEESDPSMWRPDK</sequence>